<comment type="caution">
    <text evidence="1">The sequence shown here is derived from an EMBL/GenBank/DDBJ whole genome shotgun (WGS) entry which is preliminary data.</text>
</comment>
<name>A0ABX1P885_9CYAN</name>
<dbReference type="EMBL" id="QMEB01000105">
    <property type="protein sequence ID" value="NMG20623.1"/>
    <property type="molecule type" value="Genomic_DNA"/>
</dbReference>
<keyword evidence="2" id="KW-1185">Reference proteome</keyword>
<dbReference type="RefSeq" id="WP_169155886.1">
    <property type="nucleotide sequence ID" value="NZ_CAWPJE010000091.1"/>
</dbReference>
<evidence type="ECO:0000313" key="1">
    <source>
        <dbReference type="EMBL" id="NMG20623.1"/>
    </source>
</evidence>
<reference evidence="1 2" key="1">
    <citation type="submission" date="2018-06" db="EMBL/GenBank/DDBJ databases">
        <title>Comparative genomics of Brasilonema spp. strains.</title>
        <authorList>
            <person name="Alvarenga D.O."/>
            <person name="Fiore M.F."/>
            <person name="Varani A.M."/>
        </authorList>
    </citation>
    <scope>NUCLEOTIDE SEQUENCE [LARGE SCALE GENOMIC DNA]</scope>
    <source>
        <strain evidence="1 2">SPC951</strain>
    </source>
</reference>
<sequence length="89" mass="10058">MDKPILQKDGTTFELGMNIPWFVAVHFHPLAKEKYSYAIAIHNVLECNPFPIADFDSCLFGCYETAYQALNAGVEEAQRRASDFGENIK</sequence>
<organism evidence="1 2">
    <name type="scientific">Brasilonema bromeliae SPC951</name>
    <dbReference type="NCBI Taxonomy" id="385972"/>
    <lineage>
        <taxon>Bacteria</taxon>
        <taxon>Bacillati</taxon>
        <taxon>Cyanobacteriota</taxon>
        <taxon>Cyanophyceae</taxon>
        <taxon>Nostocales</taxon>
        <taxon>Scytonemataceae</taxon>
        <taxon>Brasilonema</taxon>
        <taxon>Bromeliae group (in: Brasilonema)</taxon>
    </lineage>
</organism>
<protein>
    <submittedName>
        <fullName evidence="1">Uncharacterized protein</fullName>
    </submittedName>
</protein>
<accession>A0ABX1P885</accession>
<evidence type="ECO:0000313" key="2">
    <source>
        <dbReference type="Proteomes" id="UP000718564"/>
    </source>
</evidence>
<proteinExistence type="predicted"/>
<dbReference type="Proteomes" id="UP000718564">
    <property type="component" value="Unassembled WGS sequence"/>
</dbReference>
<gene>
    <name evidence="1" type="ORF">DP116_14615</name>
</gene>